<dbReference type="Proteomes" id="UP000178129">
    <property type="component" value="Unassembled WGS sequence"/>
</dbReference>
<dbReference type="EMBL" id="FJUW01000018">
    <property type="protein sequence ID" value="CZT00048.1"/>
    <property type="molecule type" value="Genomic_DNA"/>
</dbReference>
<sequence>MSSSDKTNSPSHITTSCETAVYLPTQRSAVTHHRIMNPGVKLSCNNWRVLV</sequence>
<dbReference type="AlphaFoldDB" id="A0A1E1KPW2"/>
<comment type="caution">
    <text evidence="1">The sequence shown here is derived from an EMBL/GenBank/DDBJ whole genome shotgun (WGS) entry which is preliminary data.</text>
</comment>
<reference evidence="2" key="1">
    <citation type="submission" date="2016-03" db="EMBL/GenBank/DDBJ databases">
        <authorList>
            <person name="Ploux O."/>
        </authorList>
    </citation>
    <scope>NUCLEOTIDE SEQUENCE [LARGE SCALE GENOMIC DNA]</scope>
    <source>
        <strain evidence="2">UK7</strain>
    </source>
</reference>
<dbReference type="InParanoid" id="A0A1E1KPW2"/>
<name>A0A1E1KPW2_9HELO</name>
<keyword evidence="2" id="KW-1185">Reference proteome</keyword>
<gene>
    <name evidence="1" type="ORF">RCO7_14577</name>
</gene>
<evidence type="ECO:0000313" key="2">
    <source>
        <dbReference type="Proteomes" id="UP000178129"/>
    </source>
</evidence>
<proteinExistence type="predicted"/>
<accession>A0A1E1KPW2</accession>
<protein>
    <submittedName>
        <fullName evidence="1">Uncharacterized protein</fullName>
    </submittedName>
</protein>
<evidence type="ECO:0000313" key="1">
    <source>
        <dbReference type="EMBL" id="CZT00048.1"/>
    </source>
</evidence>
<dbReference type="PROSITE" id="PS51257">
    <property type="entry name" value="PROKAR_LIPOPROTEIN"/>
    <property type="match status" value="1"/>
</dbReference>
<organism evidence="1 2">
    <name type="scientific">Rhynchosporium graminicola</name>
    <dbReference type="NCBI Taxonomy" id="2792576"/>
    <lineage>
        <taxon>Eukaryota</taxon>
        <taxon>Fungi</taxon>
        <taxon>Dikarya</taxon>
        <taxon>Ascomycota</taxon>
        <taxon>Pezizomycotina</taxon>
        <taxon>Leotiomycetes</taxon>
        <taxon>Helotiales</taxon>
        <taxon>Ploettnerulaceae</taxon>
        <taxon>Rhynchosporium</taxon>
    </lineage>
</organism>